<evidence type="ECO:0000256" key="4">
    <source>
        <dbReference type="SAM" id="SignalP"/>
    </source>
</evidence>
<protein>
    <recommendedName>
        <fullName evidence="5">Lipocalin/cytosolic fatty-acid binding domain-containing protein</fullName>
    </recommendedName>
</protein>
<feature type="signal peptide" evidence="4">
    <location>
        <begin position="1"/>
        <end position="16"/>
    </location>
</feature>
<dbReference type="InterPro" id="IPR002345">
    <property type="entry name" value="Lipocalin"/>
</dbReference>
<dbReference type="SMR" id="A0A8C7BDD5"/>
<keyword evidence="4" id="KW-0732">Signal</keyword>
<proteinExistence type="inferred from homology"/>
<evidence type="ECO:0000313" key="7">
    <source>
        <dbReference type="Proteomes" id="UP000694425"/>
    </source>
</evidence>
<dbReference type="SUPFAM" id="SSF50814">
    <property type="entry name" value="Lipocalins"/>
    <property type="match status" value="1"/>
</dbReference>
<organism evidence="6 7">
    <name type="scientific">Neovison vison</name>
    <name type="common">American mink</name>
    <name type="synonym">Mustela vison</name>
    <dbReference type="NCBI Taxonomy" id="452646"/>
    <lineage>
        <taxon>Eukaryota</taxon>
        <taxon>Metazoa</taxon>
        <taxon>Chordata</taxon>
        <taxon>Craniata</taxon>
        <taxon>Vertebrata</taxon>
        <taxon>Euteleostomi</taxon>
        <taxon>Mammalia</taxon>
        <taxon>Eutheria</taxon>
        <taxon>Laurasiatheria</taxon>
        <taxon>Carnivora</taxon>
        <taxon>Caniformia</taxon>
        <taxon>Musteloidea</taxon>
        <taxon>Mustelidae</taxon>
        <taxon>Mustelinae</taxon>
        <taxon>Neogale</taxon>
    </lineage>
</organism>
<dbReference type="InterPro" id="IPR012674">
    <property type="entry name" value="Calycin"/>
</dbReference>
<dbReference type="GeneTree" id="ENSGT01050000244868"/>
<dbReference type="PRINTS" id="PR01173">
    <property type="entry name" value="ODORANTBNDNG"/>
</dbReference>
<reference evidence="6" key="2">
    <citation type="submission" date="2025-09" db="UniProtKB">
        <authorList>
            <consortium name="Ensembl"/>
        </authorList>
    </citation>
    <scope>IDENTIFICATION</scope>
</reference>
<dbReference type="InterPro" id="IPR002448">
    <property type="entry name" value="OBP-like"/>
</dbReference>
<feature type="chain" id="PRO_5034506189" description="Lipocalin/cytosolic fatty-acid binding domain-containing protein" evidence="4">
    <location>
        <begin position="17"/>
        <end position="190"/>
    </location>
</feature>
<evidence type="ECO:0000256" key="3">
    <source>
        <dbReference type="ARBA" id="ARBA00022525"/>
    </source>
</evidence>
<dbReference type="Ensembl" id="ENSNVIT00000022056.1">
    <property type="protein sequence ID" value="ENSNVIP00000018900.1"/>
    <property type="gene ID" value="ENSNVIG00000014795.1"/>
</dbReference>
<keyword evidence="3" id="KW-0964">Secreted</keyword>
<reference evidence="6" key="1">
    <citation type="submission" date="2025-08" db="UniProtKB">
        <authorList>
            <consortium name="Ensembl"/>
        </authorList>
    </citation>
    <scope>IDENTIFICATION</scope>
</reference>
<comment type="similarity">
    <text evidence="2">Belongs to the calycin superfamily. Lipocalin family.</text>
</comment>
<evidence type="ECO:0000256" key="1">
    <source>
        <dbReference type="ARBA" id="ARBA00004613"/>
    </source>
</evidence>
<dbReference type="Pfam" id="PF00061">
    <property type="entry name" value="Lipocalin"/>
    <property type="match status" value="1"/>
</dbReference>
<dbReference type="GO" id="GO:0005615">
    <property type="term" value="C:extracellular space"/>
    <property type="evidence" value="ECO:0007669"/>
    <property type="project" value="TreeGrafter"/>
</dbReference>
<name>A0A8C7BDD5_NEOVI</name>
<keyword evidence="7" id="KW-1185">Reference proteome</keyword>
<dbReference type="PANTHER" id="PTHR11430:SF65">
    <property type="entry name" value="ODORANT-BINDING PROTEIN 1A-RELATED"/>
    <property type="match status" value="1"/>
</dbReference>
<sequence>MKILLLSLVLVAVCDAQLSLLNELTQLAGQWETMYMAASNIEKLSENSPFRGYMRRIDVDLPRRRILFNFFIKQNGECKEKLVTGTVGLNQMIRVDYEGTNDFQVVRITPNIMLGYDVNVDEEGRTTDLVLLAGTYAHQVDEEAVKRFKELVRQRNIPEENIVNHQTAELIFKCSDITNNKAVHNFSTYQ</sequence>
<evidence type="ECO:0000259" key="5">
    <source>
        <dbReference type="Pfam" id="PF00061"/>
    </source>
</evidence>
<dbReference type="InterPro" id="IPR000566">
    <property type="entry name" value="Lipocln_cytosolic_FA-bd_dom"/>
</dbReference>
<evidence type="ECO:0000256" key="2">
    <source>
        <dbReference type="ARBA" id="ARBA00006889"/>
    </source>
</evidence>
<evidence type="ECO:0000313" key="6">
    <source>
        <dbReference type="Ensembl" id="ENSNVIP00000018900.1"/>
    </source>
</evidence>
<dbReference type="Proteomes" id="UP000694425">
    <property type="component" value="Unplaced"/>
</dbReference>
<dbReference type="GO" id="GO:0036094">
    <property type="term" value="F:small molecule binding"/>
    <property type="evidence" value="ECO:0007669"/>
    <property type="project" value="InterPro"/>
</dbReference>
<dbReference type="PANTHER" id="PTHR11430">
    <property type="entry name" value="LIPOCALIN"/>
    <property type="match status" value="1"/>
</dbReference>
<comment type="subcellular location">
    <subcellularLocation>
        <location evidence="1">Secreted</location>
    </subcellularLocation>
</comment>
<dbReference type="AlphaFoldDB" id="A0A8C7BDD5"/>
<dbReference type="GO" id="GO:0005549">
    <property type="term" value="F:odorant binding"/>
    <property type="evidence" value="ECO:0007669"/>
    <property type="project" value="TreeGrafter"/>
</dbReference>
<feature type="domain" description="Lipocalin/cytosolic fatty-acid binding" evidence="5">
    <location>
        <begin position="28"/>
        <end position="165"/>
    </location>
</feature>
<accession>A0A8C7BDD5</accession>
<dbReference type="Gene3D" id="2.40.128.20">
    <property type="match status" value="1"/>
</dbReference>